<evidence type="ECO:0000256" key="1">
    <source>
        <dbReference type="SAM" id="MobiDB-lite"/>
    </source>
</evidence>
<sequence>MSYTVAEPLPSVPATNYIHGGRGGAGNYRRVDPTKSASAPLPTSRPISIDSHRSTASGVYSCGRGGAGNMHAGSERAIFSFDEEIKRERVREEGAAPIYHVGRGGAGNFAKRDGGDDNASRYSSESTRSGIEQLWGKLSGTFSRS</sequence>
<accession>A0A9P8L0U2</accession>
<feature type="region of interest" description="Disordered" evidence="1">
    <location>
        <begin position="103"/>
        <end position="130"/>
    </location>
</feature>
<name>A0A9P8L0U2_9PEZI</name>
<evidence type="ECO:0000313" key="3">
    <source>
        <dbReference type="Proteomes" id="UP000698800"/>
    </source>
</evidence>
<gene>
    <name evidence="2" type="ORF">FGG08_003276</name>
</gene>
<dbReference type="OrthoDB" id="5424462at2759"/>
<protein>
    <submittedName>
        <fullName evidence="2">Uncharacterized protein</fullName>
    </submittedName>
</protein>
<comment type="caution">
    <text evidence="2">The sequence shown here is derived from an EMBL/GenBank/DDBJ whole genome shotgun (WGS) entry which is preliminary data.</text>
</comment>
<dbReference type="Proteomes" id="UP000698800">
    <property type="component" value="Unassembled WGS sequence"/>
</dbReference>
<feature type="compositionally biased region" description="Polar residues" evidence="1">
    <location>
        <begin position="120"/>
        <end position="130"/>
    </location>
</feature>
<proteinExistence type="predicted"/>
<feature type="compositionally biased region" description="Basic and acidic residues" evidence="1">
    <location>
        <begin position="110"/>
        <end position="119"/>
    </location>
</feature>
<dbReference type="InterPro" id="IPR053203">
    <property type="entry name" value="Cisplatin_resist-associated"/>
</dbReference>
<dbReference type="AlphaFoldDB" id="A0A9P8L0U2"/>
<dbReference type="PANTHER" id="PTHR34693">
    <property type="entry name" value="PROTEIN PAR32"/>
    <property type="match status" value="1"/>
</dbReference>
<dbReference type="Pfam" id="PF12223">
    <property type="entry name" value="DUF3602"/>
    <property type="match status" value="1"/>
</dbReference>
<evidence type="ECO:0000313" key="2">
    <source>
        <dbReference type="EMBL" id="KAH0542339.1"/>
    </source>
</evidence>
<keyword evidence="3" id="KW-1185">Reference proteome</keyword>
<dbReference type="PANTHER" id="PTHR34693:SF2">
    <property type="entry name" value="DUF3602 DOMAIN-CONTAINING PROTEIN"/>
    <property type="match status" value="1"/>
</dbReference>
<dbReference type="InterPro" id="IPR022024">
    <property type="entry name" value="DUF3602"/>
</dbReference>
<reference evidence="2" key="1">
    <citation type="submission" date="2021-03" db="EMBL/GenBank/DDBJ databases">
        <title>Comparative genomics and phylogenomic investigation of the class Geoglossomycetes provide insights into ecological specialization and systematics.</title>
        <authorList>
            <person name="Melie T."/>
            <person name="Pirro S."/>
            <person name="Miller A.N."/>
            <person name="Quandt A."/>
        </authorList>
    </citation>
    <scope>NUCLEOTIDE SEQUENCE</scope>
    <source>
        <strain evidence="2">GBOQ0MN5Z8</strain>
    </source>
</reference>
<dbReference type="EMBL" id="JAGHQL010000056">
    <property type="protein sequence ID" value="KAH0542339.1"/>
    <property type="molecule type" value="Genomic_DNA"/>
</dbReference>
<feature type="region of interest" description="Disordered" evidence="1">
    <location>
        <begin position="1"/>
        <end position="56"/>
    </location>
</feature>
<organism evidence="2 3">
    <name type="scientific">Glutinoglossum americanum</name>
    <dbReference type="NCBI Taxonomy" id="1670608"/>
    <lineage>
        <taxon>Eukaryota</taxon>
        <taxon>Fungi</taxon>
        <taxon>Dikarya</taxon>
        <taxon>Ascomycota</taxon>
        <taxon>Pezizomycotina</taxon>
        <taxon>Geoglossomycetes</taxon>
        <taxon>Geoglossales</taxon>
        <taxon>Geoglossaceae</taxon>
        <taxon>Glutinoglossum</taxon>
    </lineage>
</organism>